<gene>
    <name evidence="2" type="ORF">LPLAT_LOCUS1922</name>
</gene>
<protein>
    <submittedName>
        <fullName evidence="2">Uncharacterized protein</fullName>
    </submittedName>
</protein>
<name>A0AAV2N744_9HYME</name>
<feature type="compositionally biased region" description="Basic and acidic residues" evidence="1">
    <location>
        <begin position="72"/>
        <end position="91"/>
    </location>
</feature>
<sequence length="91" mass="9928">MALSYLNATVHRALQSPLFVPLTFDDAGVGTVDAGGMLVFVSDEWSWPLRRIVGEELTEEERKIPQKGGGGGEKKSGRRETGEREIGAKLK</sequence>
<feature type="region of interest" description="Disordered" evidence="1">
    <location>
        <begin position="58"/>
        <end position="91"/>
    </location>
</feature>
<dbReference type="EMBL" id="OZ034833">
    <property type="protein sequence ID" value="CAL1675629.1"/>
    <property type="molecule type" value="Genomic_DNA"/>
</dbReference>
<evidence type="ECO:0000313" key="2">
    <source>
        <dbReference type="EMBL" id="CAL1675629.1"/>
    </source>
</evidence>
<evidence type="ECO:0000313" key="3">
    <source>
        <dbReference type="Proteomes" id="UP001497644"/>
    </source>
</evidence>
<dbReference type="Proteomes" id="UP001497644">
    <property type="component" value="Chromosome 10"/>
</dbReference>
<proteinExistence type="predicted"/>
<organism evidence="2 3">
    <name type="scientific">Lasius platythorax</name>
    <dbReference type="NCBI Taxonomy" id="488582"/>
    <lineage>
        <taxon>Eukaryota</taxon>
        <taxon>Metazoa</taxon>
        <taxon>Ecdysozoa</taxon>
        <taxon>Arthropoda</taxon>
        <taxon>Hexapoda</taxon>
        <taxon>Insecta</taxon>
        <taxon>Pterygota</taxon>
        <taxon>Neoptera</taxon>
        <taxon>Endopterygota</taxon>
        <taxon>Hymenoptera</taxon>
        <taxon>Apocrita</taxon>
        <taxon>Aculeata</taxon>
        <taxon>Formicoidea</taxon>
        <taxon>Formicidae</taxon>
        <taxon>Formicinae</taxon>
        <taxon>Lasius</taxon>
        <taxon>Lasius</taxon>
    </lineage>
</organism>
<reference evidence="2" key="1">
    <citation type="submission" date="2024-04" db="EMBL/GenBank/DDBJ databases">
        <authorList>
            <consortium name="Molecular Ecology Group"/>
        </authorList>
    </citation>
    <scope>NUCLEOTIDE SEQUENCE</scope>
</reference>
<keyword evidence="3" id="KW-1185">Reference proteome</keyword>
<accession>A0AAV2N744</accession>
<dbReference type="AlphaFoldDB" id="A0AAV2N744"/>
<evidence type="ECO:0000256" key="1">
    <source>
        <dbReference type="SAM" id="MobiDB-lite"/>
    </source>
</evidence>